<evidence type="ECO:0000313" key="1">
    <source>
        <dbReference type="EMBL" id="KAI0058011.1"/>
    </source>
</evidence>
<accession>A0ACB8SQI8</accession>
<evidence type="ECO:0000313" key="2">
    <source>
        <dbReference type="Proteomes" id="UP000814140"/>
    </source>
</evidence>
<dbReference type="Proteomes" id="UP000814140">
    <property type="component" value="Unassembled WGS sequence"/>
</dbReference>
<organism evidence="1 2">
    <name type="scientific">Artomyces pyxidatus</name>
    <dbReference type="NCBI Taxonomy" id="48021"/>
    <lineage>
        <taxon>Eukaryota</taxon>
        <taxon>Fungi</taxon>
        <taxon>Dikarya</taxon>
        <taxon>Basidiomycota</taxon>
        <taxon>Agaricomycotina</taxon>
        <taxon>Agaricomycetes</taxon>
        <taxon>Russulales</taxon>
        <taxon>Auriscalpiaceae</taxon>
        <taxon>Artomyces</taxon>
    </lineage>
</organism>
<name>A0ACB8SQI8_9AGAM</name>
<dbReference type="EMBL" id="MU277240">
    <property type="protein sequence ID" value="KAI0058011.1"/>
    <property type="molecule type" value="Genomic_DNA"/>
</dbReference>
<comment type="caution">
    <text evidence="1">The sequence shown here is derived from an EMBL/GenBank/DDBJ whole genome shotgun (WGS) entry which is preliminary data.</text>
</comment>
<proteinExistence type="predicted"/>
<reference evidence="1" key="1">
    <citation type="submission" date="2021-03" db="EMBL/GenBank/DDBJ databases">
        <authorList>
            <consortium name="DOE Joint Genome Institute"/>
            <person name="Ahrendt S."/>
            <person name="Looney B.P."/>
            <person name="Miyauchi S."/>
            <person name="Morin E."/>
            <person name="Drula E."/>
            <person name="Courty P.E."/>
            <person name="Chicoki N."/>
            <person name="Fauchery L."/>
            <person name="Kohler A."/>
            <person name="Kuo A."/>
            <person name="Labutti K."/>
            <person name="Pangilinan J."/>
            <person name="Lipzen A."/>
            <person name="Riley R."/>
            <person name="Andreopoulos W."/>
            <person name="He G."/>
            <person name="Johnson J."/>
            <person name="Barry K.W."/>
            <person name="Grigoriev I.V."/>
            <person name="Nagy L."/>
            <person name="Hibbett D."/>
            <person name="Henrissat B."/>
            <person name="Matheny P.B."/>
            <person name="Labbe J."/>
            <person name="Martin F."/>
        </authorList>
    </citation>
    <scope>NUCLEOTIDE SEQUENCE</scope>
    <source>
        <strain evidence="1">HHB10654</strain>
    </source>
</reference>
<sequence>MASERRVLRPGILWEPSNLVHAIVSSDKALITFAGVDNPIVSMDATRIRDDLTSLLKVHPVPQLQSLLLHYPDRSVHCGHLIPAGYIFPPWRALNLGIIQAPLTYLELRGHPMWEFADEALEALSCLPGLVTLVLDGSVRDPETPSYGPHSVALPRLRRLELALGSLKEYVGSFLKRLAVPSDVSVELLHERVPGDGESDEDFAAMAADFHSHIPESLQQVLLFEHLLIHSLTDYLGQKHPGAGYTFEVFEPVLANRAATAFPESPPALPEKVTYDFLFREKQDDDGDLLARLLPVFVPGLRGVQVVCVQHEHAKAPGWWSRLGDFVNVERIHTTSSPAYEGLLTALDGEADDSPFLFPRLRVLRIEDAPVAGYMGAGALGYVVLARVLAARRRHGCPIDLVMFENCEITPSIVRALHQLPGMHKIVWDGDSGGVPNRPVVLEGITTYSET</sequence>
<keyword evidence="2" id="KW-1185">Reference proteome</keyword>
<reference evidence="1" key="2">
    <citation type="journal article" date="2022" name="New Phytol.">
        <title>Evolutionary transition to the ectomycorrhizal habit in the genomes of a hyperdiverse lineage of mushroom-forming fungi.</title>
        <authorList>
            <person name="Looney B."/>
            <person name="Miyauchi S."/>
            <person name="Morin E."/>
            <person name="Drula E."/>
            <person name="Courty P.E."/>
            <person name="Kohler A."/>
            <person name="Kuo A."/>
            <person name="LaButti K."/>
            <person name="Pangilinan J."/>
            <person name="Lipzen A."/>
            <person name="Riley R."/>
            <person name="Andreopoulos W."/>
            <person name="He G."/>
            <person name="Johnson J."/>
            <person name="Nolan M."/>
            <person name="Tritt A."/>
            <person name="Barry K.W."/>
            <person name="Grigoriev I.V."/>
            <person name="Nagy L.G."/>
            <person name="Hibbett D."/>
            <person name="Henrissat B."/>
            <person name="Matheny P.B."/>
            <person name="Labbe J."/>
            <person name="Martin F.M."/>
        </authorList>
    </citation>
    <scope>NUCLEOTIDE SEQUENCE</scope>
    <source>
        <strain evidence="1">HHB10654</strain>
    </source>
</reference>
<gene>
    <name evidence="1" type="ORF">BV25DRAFT_1325970</name>
</gene>
<protein>
    <submittedName>
        <fullName evidence="1">Uncharacterized protein</fullName>
    </submittedName>
</protein>